<keyword evidence="3" id="KW-1185">Reference proteome</keyword>
<dbReference type="EMBL" id="JAHMHQ010000004">
    <property type="protein sequence ID" value="KAK1640159.1"/>
    <property type="molecule type" value="Genomic_DNA"/>
</dbReference>
<dbReference type="RefSeq" id="XP_060448766.1">
    <property type="nucleotide sequence ID" value="XM_060581994.1"/>
</dbReference>
<evidence type="ECO:0000313" key="3">
    <source>
        <dbReference type="Proteomes" id="UP001243989"/>
    </source>
</evidence>
<proteinExistence type="predicted"/>
<organism evidence="2 3">
    <name type="scientific">Colletotrichum phormii</name>
    <dbReference type="NCBI Taxonomy" id="359342"/>
    <lineage>
        <taxon>Eukaryota</taxon>
        <taxon>Fungi</taxon>
        <taxon>Dikarya</taxon>
        <taxon>Ascomycota</taxon>
        <taxon>Pezizomycotina</taxon>
        <taxon>Sordariomycetes</taxon>
        <taxon>Hypocreomycetidae</taxon>
        <taxon>Glomerellales</taxon>
        <taxon>Glomerellaceae</taxon>
        <taxon>Colletotrichum</taxon>
        <taxon>Colletotrichum acutatum species complex</taxon>
    </lineage>
</organism>
<evidence type="ECO:0000313" key="2">
    <source>
        <dbReference type="EMBL" id="KAK1640159.1"/>
    </source>
</evidence>
<dbReference type="AlphaFoldDB" id="A0AAI9ZXQ5"/>
<dbReference type="Proteomes" id="UP001243989">
    <property type="component" value="Unassembled WGS sequence"/>
</dbReference>
<reference evidence="2" key="1">
    <citation type="submission" date="2021-06" db="EMBL/GenBank/DDBJ databases">
        <title>Comparative genomics, transcriptomics and evolutionary studies reveal genomic signatures of adaptation to plant cell wall in hemibiotrophic fungi.</title>
        <authorList>
            <consortium name="DOE Joint Genome Institute"/>
            <person name="Baroncelli R."/>
            <person name="Diaz J.F."/>
            <person name="Benocci T."/>
            <person name="Peng M."/>
            <person name="Battaglia E."/>
            <person name="Haridas S."/>
            <person name="Andreopoulos W."/>
            <person name="Labutti K."/>
            <person name="Pangilinan J."/>
            <person name="Floch G.L."/>
            <person name="Makela M.R."/>
            <person name="Henrissat B."/>
            <person name="Grigoriev I.V."/>
            <person name="Crouch J.A."/>
            <person name="De Vries R.P."/>
            <person name="Sukno S.A."/>
            <person name="Thon M.R."/>
        </authorList>
    </citation>
    <scope>NUCLEOTIDE SEQUENCE</scope>
    <source>
        <strain evidence="2">CBS 102054</strain>
    </source>
</reference>
<feature type="region of interest" description="Disordered" evidence="1">
    <location>
        <begin position="133"/>
        <end position="152"/>
    </location>
</feature>
<comment type="caution">
    <text evidence="2">The sequence shown here is derived from an EMBL/GenBank/DDBJ whole genome shotgun (WGS) entry which is preliminary data.</text>
</comment>
<sequence length="152" mass="17332">MRTLHRLMNGRDVEAWHAARIPKWGKRVCARSCKQKWFIISIRSCPLLARQGTYRNLTTTGTQSASQRDGSILNFVTLSFCGPTRTTSRRFAWHFFRSASTKPPPRTAGRKNRPHNSHLTIAIVCLAARPPGREDHCRCDPNPKLTDNPQRP</sequence>
<protein>
    <submittedName>
        <fullName evidence="2">Uncharacterized protein</fullName>
    </submittedName>
</protein>
<dbReference type="GeneID" id="85466856"/>
<evidence type="ECO:0000256" key="1">
    <source>
        <dbReference type="SAM" id="MobiDB-lite"/>
    </source>
</evidence>
<gene>
    <name evidence="2" type="ORF">BDP81DRAFT_159135</name>
</gene>
<accession>A0AAI9ZXQ5</accession>
<name>A0AAI9ZXQ5_9PEZI</name>